<name>A0ABY7ARW4_9ALTE</name>
<sequence>MAAIVAGRYNLSVKQQKESLLKLGETQTQAIGANMRKLMQICFGVV</sequence>
<accession>A0ABY7ARW4</accession>
<evidence type="ECO:0000313" key="2">
    <source>
        <dbReference type="Proteomes" id="UP001163726"/>
    </source>
</evidence>
<evidence type="ECO:0008006" key="3">
    <source>
        <dbReference type="Google" id="ProtNLM"/>
    </source>
</evidence>
<geneLocation type="plasmid" evidence="1 2">
    <name>pCadTS8_2</name>
</geneLocation>
<dbReference type="RefSeq" id="WP_268076992.1">
    <property type="nucleotide sequence ID" value="NZ_CP109967.1"/>
</dbReference>
<protein>
    <recommendedName>
        <fullName evidence="3">Transposase</fullName>
    </recommendedName>
</protein>
<dbReference type="Proteomes" id="UP001163726">
    <property type="component" value="Plasmid pCadTS8_2"/>
</dbReference>
<dbReference type="EMBL" id="CP109967">
    <property type="protein sequence ID" value="WAJ72277.1"/>
    <property type="molecule type" value="Genomic_DNA"/>
</dbReference>
<organism evidence="1 2">
    <name type="scientific">Catenovulum adriaticum</name>
    <dbReference type="NCBI Taxonomy" id="2984846"/>
    <lineage>
        <taxon>Bacteria</taxon>
        <taxon>Pseudomonadati</taxon>
        <taxon>Pseudomonadota</taxon>
        <taxon>Gammaproteobacteria</taxon>
        <taxon>Alteromonadales</taxon>
        <taxon>Alteromonadaceae</taxon>
        <taxon>Catenovulum</taxon>
    </lineage>
</organism>
<evidence type="ECO:0000313" key="1">
    <source>
        <dbReference type="EMBL" id="WAJ72277.1"/>
    </source>
</evidence>
<keyword evidence="2" id="KW-1185">Reference proteome</keyword>
<reference evidence="1" key="1">
    <citation type="submission" date="2022-10" db="EMBL/GenBank/DDBJ databases">
        <title>Catenovulum adriacola sp. nov. isolated in the Harbour of Susak.</title>
        <authorList>
            <person name="Schoch T."/>
            <person name="Reich S.J."/>
            <person name="Stoeferle S."/>
            <person name="Flaiz M."/>
            <person name="Kazda M."/>
            <person name="Riedel C.U."/>
            <person name="Duerre P."/>
        </authorList>
    </citation>
    <scope>NUCLEOTIDE SEQUENCE</scope>
    <source>
        <strain evidence="1">TS8</strain>
        <plasmid evidence="1">pCadTS8_2</plasmid>
    </source>
</reference>
<gene>
    <name evidence="1" type="ORF">OLW01_16170</name>
</gene>
<proteinExistence type="predicted"/>
<keyword evidence="1" id="KW-0614">Plasmid</keyword>